<dbReference type="eggNOG" id="ENOG50335QM">
    <property type="taxonomic scope" value="Bacteria"/>
</dbReference>
<dbReference type="Proteomes" id="UP000030185">
    <property type="component" value="Unassembled WGS sequence"/>
</dbReference>
<reference evidence="1 2" key="1">
    <citation type="submission" date="2014-09" db="EMBL/GenBank/DDBJ databases">
        <title>Sporocytophaga myxococcoides PG-01 genome sequencing.</title>
        <authorList>
            <person name="Liu L."/>
            <person name="Gao P.J."/>
            <person name="Chen G.J."/>
            <person name="Wang L.S."/>
        </authorList>
    </citation>
    <scope>NUCLEOTIDE SEQUENCE [LARGE SCALE GENOMIC DNA]</scope>
    <source>
        <strain evidence="1 2">PG-01</strain>
    </source>
</reference>
<dbReference type="EMBL" id="BBLT01000005">
    <property type="protein sequence ID" value="GAL85567.1"/>
    <property type="molecule type" value="Genomic_DNA"/>
</dbReference>
<comment type="caution">
    <text evidence="1">The sequence shown here is derived from an EMBL/GenBank/DDBJ whole genome shotgun (WGS) entry which is preliminary data.</text>
</comment>
<protein>
    <submittedName>
        <fullName evidence="1">Uncharacterized protein</fullName>
    </submittedName>
</protein>
<name>A0A098LGK4_9BACT</name>
<accession>A0A098LGK4</accession>
<dbReference type="OrthoDB" id="1030692at2"/>
<dbReference type="RefSeq" id="WP_052430198.1">
    <property type="nucleotide sequence ID" value="NZ_BBLT01000005.1"/>
</dbReference>
<evidence type="ECO:0000313" key="2">
    <source>
        <dbReference type="Proteomes" id="UP000030185"/>
    </source>
</evidence>
<proteinExistence type="predicted"/>
<evidence type="ECO:0000313" key="1">
    <source>
        <dbReference type="EMBL" id="GAL85567.1"/>
    </source>
</evidence>
<dbReference type="STRING" id="153721.MYP_2796"/>
<keyword evidence="2" id="KW-1185">Reference proteome</keyword>
<organism evidence="1 2">
    <name type="scientific">Sporocytophaga myxococcoides</name>
    <dbReference type="NCBI Taxonomy" id="153721"/>
    <lineage>
        <taxon>Bacteria</taxon>
        <taxon>Pseudomonadati</taxon>
        <taxon>Bacteroidota</taxon>
        <taxon>Cytophagia</taxon>
        <taxon>Cytophagales</taxon>
        <taxon>Cytophagaceae</taxon>
        <taxon>Sporocytophaga</taxon>
    </lineage>
</organism>
<dbReference type="AlphaFoldDB" id="A0A098LGK4"/>
<sequence length="165" mass="19189">MNFFDKTCQEPPINHVKFGICDDEGGGKAYTDLTDEAKWIATIVNENELSLTFTAIDKCVIKDGEETGRGRCDGMLTSSNHLYLMELKCVKKGGEWKQGAIEQLVSTIQFLYEYHEEEVVKFRHKKAFACNKRVPRFQEIDNEYNKWFWRTYGFRIDVQAEIIVV</sequence>
<gene>
    <name evidence="1" type="ORF">MYP_2796</name>
</gene>